<comment type="caution">
    <text evidence="1">The sequence shown here is derived from an EMBL/GenBank/DDBJ whole genome shotgun (WGS) entry which is preliminary data.</text>
</comment>
<keyword evidence="2" id="KW-1185">Reference proteome</keyword>
<dbReference type="EMBL" id="RJVU01070304">
    <property type="protein sequence ID" value="ROI60073.1"/>
    <property type="molecule type" value="Genomic_DNA"/>
</dbReference>
<reference evidence="1 2" key="1">
    <citation type="submission" date="2018-10" db="EMBL/GenBank/DDBJ databases">
        <title>Genome assembly for a Yunnan-Guizhou Plateau 3E fish, Anabarilius grahami (Regan), and its evolutionary and genetic applications.</title>
        <authorList>
            <person name="Jiang W."/>
        </authorList>
    </citation>
    <scope>NUCLEOTIDE SEQUENCE [LARGE SCALE GENOMIC DNA]</scope>
    <source>
        <strain evidence="1">AG-KIZ</strain>
        <tissue evidence="1">Muscle</tissue>
    </source>
</reference>
<evidence type="ECO:0000313" key="1">
    <source>
        <dbReference type="EMBL" id="ROI60073.1"/>
    </source>
</evidence>
<name>A0A3N0XLT8_ANAGA</name>
<sequence length="131" mass="14104">MTKAFQRKDVSQNAVAQLVPIGELYFPGEINEPVVRKPAKRGGASGYISRHSGIGSSDQFSFSDDDLLFADTETTDACLPLTCLAADSAETRRPASTQCLQSQLAFALLASCLDTCKQTDQCFPCRHPASV</sequence>
<dbReference type="Proteomes" id="UP000281406">
    <property type="component" value="Unassembled WGS sequence"/>
</dbReference>
<dbReference type="AlphaFoldDB" id="A0A3N0XLT8"/>
<protein>
    <submittedName>
        <fullName evidence="1">Uncharacterized protein</fullName>
    </submittedName>
</protein>
<gene>
    <name evidence="1" type="ORF">DPX16_0942</name>
</gene>
<organism evidence="1 2">
    <name type="scientific">Anabarilius grahami</name>
    <name type="common">Kanglang fish</name>
    <name type="synonym">Barilius grahami</name>
    <dbReference type="NCBI Taxonomy" id="495550"/>
    <lineage>
        <taxon>Eukaryota</taxon>
        <taxon>Metazoa</taxon>
        <taxon>Chordata</taxon>
        <taxon>Craniata</taxon>
        <taxon>Vertebrata</taxon>
        <taxon>Euteleostomi</taxon>
        <taxon>Actinopterygii</taxon>
        <taxon>Neopterygii</taxon>
        <taxon>Teleostei</taxon>
        <taxon>Ostariophysi</taxon>
        <taxon>Cypriniformes</taxon>
        <taxon>Xenocyprididae</taxon>
        <taxon>Xenocypridinae</taxon>
        <taxon>Xenocypridinae incertae sedis</taxon>
        <taxon>Anabarilius</taxon>
    </lineage>
</organism>
<accession>A0A3N0XLT8</accession>
<evidence type="ECO:0000313" key="2">
    <source>
        <dbReference type="Proteomes" id="UP000281406"/>
    </source>
</evidence>
<proteinExistence type="predicted"/>